<reference evidence="1 2" key="1">
    <citation type="journal article" date="2019" name="Int. J. Syst. Evol. Microbiol.">
        <title>The Global Catalogue of Microorganisms (GCM) 10K type strain sequencing project: providing services to taxonomists for standard genome sequencing and annotation.</title>
        <authorList>
            <consortium name="The Broad Institute Genomics Platform"/>
            <consortium name="The Broad Institute Genome Sequencing Center for Infectious Disease"/>
            <person name="Wu L."/>
            <person name="Ma J."/>
        </authorList>
    </citation>
    <scope>NUCLEOTIDE SEQUENCE [LARGE SCALE GENOMIC DNA]</scope>
    <source>
        <strain evidence="1 2">JCM 11269</strain>
    </source>
</reference>
<evidence type="ECO:0000313" key="2">
    <source>
        <dbReference type="Proteomes" id="UP001501072"/>
    </source>
</evidence>
<accession>A0ABN1SUD1</accession>
<keyword evidence="2" id="KW-1185">Reference proteome</keyword>
<proteinExistence type="predicted"/>
<comment type="caution">
    <text evidence="1">The sequence shown here is derived from an EMBL/GenBank/DDBJ whole genome shotgun (WGS) entry which is preliminary data.</text>
</comment>
<dbReference type="Proteomes" id="UP001501072">
    <property type="component" value="Unassembled WGS sequence"/>
</dbReference>
<protein>
    <submittedName>
        <fullName evidence="1">Uncharacterized protein</fullName>
    </submittedName>
</protein>
<dbReference type="EMBL" id="BAAAHU010000004">
    <property type="protein sequence ID" value="GAA1004670.1"/>
    <property type="molecule type" value="Genomic_DNA"/>
</dbReference>
<organism evidence="1 2">
    <name type="scientific">Streptomyces thermogriseus</name>
    <dbReference type="NCBI Taxonomy" id="75292"/>
    <lineage>
        <taxon>Bacteria</taxon>
        <taxon>Bacillati</taxon>
        <taxon>Actinomycetota</taxon>
        <taxon>Actinomycetes</taxon>
        <taxon>Kitasatosporales</taxon>
        <taxon>Streptomycetaceae</taxon>
        <taxon>Streptomyces</taxon>
    </lineage>
</organism>
<gene>
    <name evidence="1" type="ORF">GCM10009564_07370</name>
</gene>
<sequence>MPLLAPVTTAMREAEGGAAVAMGWSSGRRSVRLAVPSVGDPQPPFLGAHMITAIPARQISAPVTSQRSGR</sequence>
<name>A0ABN1SUD1_9ACTN</name>
<evidence type="ECO:0000313" key="1">
    <source>
        <dbReference type="EMBL" id="GAA1004670.1"/>
    </source>
</evidence>